<dbReference type="EMBL" id="CP066701">
    <property type="protein sequence ID" value="QQX24825.1"/>
    <property type="molecule type" value="Genomic_DNA"/>
</dbReference>
<name>A0A150KMQ1_9BACI</name>
<proteinExistence type="predicted"/>
<evidence type="ECO:0000313" key="2">
    <source>
        <dbReference type="EMBL" id="QQX24825.1"/>
    </source>
</evidence>
<dbReference type="KEGG" id="hspo:JGZ69_19115"/>
<dbReference type="PATRIC" id="fig|46224.3.peg.1048"/>
<sequence>MVVNVVIILILALAVFASIAAWINTHTILKDLSEIKDQLGIKEIRKPSFFDKDLDND</sequence>
<dbReference type="Proteomes" id="UP000075666">
    <property type="component" value="Unassembled WGS sequence"/>
</dbReference>
<gene>
    <name evidence="1" type="ORF">B4102_3904</name>
    <name evidence="2" type="ORF">JGZ69_19115</name>
</gene>
<dbReference type="OrthoDB" id="2974408at2"/>
<dbReference type="Proteomes" id="UP000595512">
    <property type="component" value="Chromosome"/>
</dbReference>
<evidence type="ECO:0000313" key="1">
    <source>
        <dbReference type="EMBL" id="KYC89897.1"/>
    </source>
</evidence>
<dbReference type="EMBL" id="LQYN01000129">
    <property type="protein sequence ID" value="KYC89897.1"/>
    <property type="molecule type" value="Genomic_DNA"/>
</dbReference>
<reference evidence="2 4" key="2">
    <citation type="submission" date="2020-12" db="EMBL/GenBank/DDBJ databases">
        <title>Taxonomic evaluation of the Bacillus sporothermodurans group of bacteria based on whole genome sequences.</title>
        <authorList>
            <person name="Fiedler G."/>
            <person name="Herbstmann A.-D."/>
            <person name="Doll E."/>
            <person name="Wenning M."/>
            <person name="Brinks E."/>
            <person name="Kabisch J."/>
            <person name="Breitenwieser F."/>
            <person name="Lappann M."/>
            <person name="Boehnlein C."/>
            <person name="Franz C."/>
        </authorList>
    </citation>
    <scope>NUCLEOTIDE SEQUENCE [LARGE SCALE GENOMIC DNA]</scope>
    <source>
        <strain evidence="2 4">DSM 10599</strain>
    </source>
</reference>
<evidence type="ECO:0000313" key="3">
    <source>
        <dbReference type="Proteomes" id="UP000075666"/>
    </source>
</evidence>
<keyword evidence="3" id="KW-1185">Reference proteome</keyword>
<accession>A0A150KMQ1</accession>
<organism evidence="1 3">
    <name type="scientific">Heyndrickxia sporothermodurans</name>
    <dbReference type="NCBI Taxonomy" id="46224"/>
    <lineage>
        <taxon>Bacteria</taxon>
        <taxon>Bacillati</taxon>
        <taxon>Bacillota</taxon>
        <taxon>Bacilli</taxon>
        <taxon>Bacillales</taxon>
        <taxon>Bacillaceae</taxon>
        <taxon>Heyndrickxia</taxon>
    </lineage>
</organism>
<dbReference type="AlphaFoldDB" id="A0A150KMQ1"/>
<reference evidence="1 3" key="1">
    <citation type="submission" date="2016-01" db="EMBL/GenBank/DDBJ databases">
        <title>Genome Sequences of Twelve Sporeforming Bacillus Species Isolated from Foods.</title>
        <authorList>
            <person name="Berendsen E.M."/>
            <person name="Wells-Bennik M.H."/>
            <person name="Krawcyk A.O."/>
            <person name="De Jong A."/>
            <person name="Holsappel S."/>
            <person name="Eijlander R.T."/>
            <person name="Kuipers O.P."/>
        </authorList>
    </citation>
    <scope>NUCLEOTIDE SEQUENCE [LARGE SCALE GENOMIC DNA]</scope>
    <source>
        <strain evidence="1 3">B4102</strain>
    </source>
</reference>
<dbReference type="GeneID" id="62500735"/>
<dbReference type="RefSeq" id="WP_160331492.1">
    <property type="nucleotide sequence ID" value="NZ_CP066701.1"/>
</dbReference>
<protein>
    <submittedName>
        <fullName evidence="1">Uncharacterized protein</fullName>
    </submittedName>
</protein>
<evidence type="ECO:0000313" key="4">
    <source>
        <dbReference type="Proteomes" id="UP000595512"/>
    </source>
</evidence>